<dbReference type="EMBL" id="OX596087">
    <property type="protein sequence ID" value="CAN0438816.1"/>
    <property type="molecule type" value="Genomic_DNA"/>
</dbReference>
<organism evidence="1 2">
    <name type="scientific">Rangifer tarandus platyrhynchus</name>
    <name type="common">Svalbard reindeer</name>
    <dbReference type="NCBI Taxonomy" id="3082113"/>
    <lineage>
        <taxon>Eukaryota</taxon>
        <taxon>Metazoa</taxon>
        <taxon>Chordata</taxon>
        <taxon>Craniata</taxon>
        <taxon>Vertebrata</taxon>
        <taxon>Euteleostomi</taxon>
        <taxon>Mammalia</taxon>
        <taxon>Eutheria</taxon>
        <taxon>Laurasiatheria</taxon>
        <taxon>Artiodactyla</taxon>
        <taxon>Ruminantia</taxon>
        <taxon>Pecora</taxon>
        <taxon>Cervidae</taxon>
        <taxon>Odocoileinae</taxon>
        <taxon>Rangifer</taxon>
    </lineage>
</organism>
<gene>
    <name evidence="1" type="ORF">MRATA1EN22A_LOCUS19030</name>
</gene>
<reference evidence="1" key="2">
    <citation type="submission" date="2025-03" db="EMBL/GenBank/DDBJ databases">
        <authorList>
            <consortium name="ELIXIR-Norway"/>
            <consortium name="Elixir Norway"/>
        </authorList>
    </citation>
    <scope>NUCLEOTIDE SEQUENCE</scope>
</reference>
<sequence>MVSRPGSGRAQTQVAVTPRAYTPRLCSSASGEAGKPLGPGRGRLTLNTGPSSDCLGAAGAAWGVILAALCKDNDVGPANSPRTSVGRLGCWLGKDSQGANTRPCCHEA</sequence>
<proteinExistence type="predicted"/>
<evidence type="ECO:0000313" key="1">
    <source>
        <dbReference type="EMBL" id="CAN0438816.1"/>
    </source>
</evidence>
<accession>A0AC59ZIR0</accession>
<name>A0AC59ZIR0_RANTA</name>
<protein>
    <submittedName>
        <fullName evidence="1">Uncharacterized protein</fullName>
    </submittedName>
</protein>
<dbReference type="Proteomes" id="UP001162501">
    <property type="component" value="Chromosome 3"/>
</dbReference>
<evidence type="ECO:0000313" key="2">
    <source>
        <dbReference type="Proteomes" id="UP001162501"/>
    </source>
</evidence>
<reference evidence="1" key="1">
    <citation type="submission" date="2023-05" db="EMBL/GenBank/DDBJ databases">
        <authorList>
            <consortium name="ELIXIR-Norway"/>
        </authorList>
    </citation>
    <scope>NUCLEOTIDE SEQUENCE</scope>
</reference>